<proteinExistence type="predicted"/>
<dbReference type="AlphaFoldDB" id="A0A0P9AEN8"/>
<keyword evidence="3" id="KW-1185">Reference proteome</keyword>
<feature type="coiled-coil region" evidence="1">
    <location>
        <begin position="19"/>
        <end position="73"/>
    </location>
</feature>
<evidence type="ECO:0000256" key="1">
    <source>
        <dbReference type="SAM" id="Coils"/>
    </source>
</evidence>
<dbReference type="STRING" id="36849.OXPF_26410"/>
<gene>
    <name evidence="2" type="ORF">OXPF_26410</name>
</gene>
<evidence type="ECO:0000313" key="3">
    <source>
        <dbReference type="Proteomes" id="UP000050326"/>
    </source>
</evidence>
<dbReference type="EMBL" id="LKET01000035">
    <property type="protein sequence ID" value="KPU43781.1"/>
    <property type="molecule type" value="Genomic_DNA"/>
</dbReference>
<keyword evidence="1" id="KW-0175">Coiled coil</keyword>
<protein>
    <submittedName>
        <fullName evidence="2">Uncharacterized protein</fullName>
    </submittedName>
</protein>
<reference evidence="2 3" key="1">
    <citation type="submission" date="2015-09" db="EMBL/GenBank/DDBJ databases">
        <title>Genome sequence of Oxobacter pfennigii DSM 3222.</title>
        <authorList>
            <person name="Poehlein A."/>
            <person name="Bengelsdorf F.R."/>
            <person name="Schiel-Bengelsdorf B."/>
            <person name="Duerre P."/>
            <person name="Daniel R."/>
        </authorList>
    </citation>
    <scope>NUCLEOTIDE SEQUENCE [LARGE SCALE GENOMIC DNA]</scope>
    <source>
        <strain evidence="2 3">DSM 3222</strain>
    </source>
</reference>
<dbReference type="RefSeq" id="WP_054875669.1">
    <property type="nucleotide sequence ID" value="NZ_LKET01000035.1"/>
</dbReference>
<evidence type="ECO:0000313" key="2">
    <source>
        <dbReference type="EMBL" id="KPU43781.1"/>
    </source>
</evidence>
<organism evidence="2 3">
    <name type="scientific">Oxobacter pfennigii</name>
    <dbReference type="NCBI Taxonomy" id="36849"/>
    <lineage>
        <taxon>Bacteria</taxon>
        <taxon>Bacillati</taxon>
        <taxon>Bacillota</taxon>
        <taxon>Clostridia</taxon>
        <taxon>Eubacteriales</taxon>
        <taxon>Clostridiaceae</taxon>
        <taxon>Oxobacter</taxon>
    </lineage>
</organism>
<accession>A0A0P9AEN8</accession>
<dbReference type="Proteomes" id="UP000050326">
    <property type="component" value="Unassembled WGS sequence"/>
</dbReference>
<sequence length="105" mass="12182">MDAIIRHIIDIDSRASIILTGTEERINEAQREAKETIEKMKKDVLTEAELKSRELYDSALEEAQRSAEVIKEESKKEVQHIEEKFAVIRESLEEKIFIQIIEGNI</sequence>
<comment type="caution">
    <text evidence="2">The sequence shown here is derived from an EMBL/GenBank/DDBJ whole genome shotgun (WGS) entry which is preliminary data.</text>
</comment>
<name>A0A0P9AEN8_9CLOT</name>